<dbReference type="RefSeq" id="WP_350787214.1">
    <property type="nucleotide sequence ID" value="NZ_JBEPEK010000368.1"/>
</dbReference>
<dbReference type="EMBL" id="JBEPEK010000368">
    <property type="protein sequence ID" value="MER7184803.1"/>
    <property type="molecule type" value="Genomic_DNA"/>
</dbReference>
<name>A0ABV1X6Z9_9ACTN</name>
<comment type="caution">
    <text evidence="2">The sequence shown here is derived from an EMBL/GenBank/DDBJ whole genome shotgun (WGS) entry which is preliminary data.</text>
</comment>
<organism evidence="2 3">
    <name type="scientific">Streptomyces hyaluromycini</name>
    <dbReference type="NCBI Taxonomy" id="1377993"/>
    <lineage>
        <taxon>Bacteria</taxon>
        <taxon>Bacillati</taxon>
        <taxon>Actinomycetota</taxon>
        <taxon>Actinomycetes</taxon>
        <taxon>Kitasatosporales</taxon>
        <taxon>Streptomycetaceae</taxon>
        <taxon>Streptomyces</taxon>
    </lineage>
</organism>
<feature type="region of interest" description="Disordered" evidence="1">
    <location>
        <begin position="1"/>
        <end position="68"/>
    </location>
</feature>
<accession>A0ABV1X6Z9</accession>
<gene>
    <name evidence="2" type="ORF">ABT404_35975</name>
</gene>
<keyword evidence="3" id="KW-1185">Reference proteome</keyword>
<feature type="compositionally biased region" description="Basic and acidic residues" evidence="1">
    <location>
        <begin position="48"/>
        <end position="61"/>
    </location>
</feature>
<protein>
    <submittedName>
        <fullName evidence="2">Uncharacterized protein</fullName>
    </submittedName>
</protein>
<evidence type="ECO:0000256" key="1">
    <source>
        <dbReference type="SAM" id="MobiDB-lite"/>
    </source>
</evidence>
<reference evidence="2 3" key="1">
    <citation type="submission" date="2024-06" db="EMBL/GenBank/DDBJ databases">
        <title>The Natural Products Discovery Center: Release of the First 8490 Sequenced Strains for Exploring Actinobacteria Biosynthetic Diversity.</title>
        <authorList>
            <person name="Kalkreuter E."/>
            <person name="Kautsar S.A."/>
            <person name="Yang D."/>
            <person name="Bader C.D."/>
            <person name="Teijaro C.N."/>
            <person name="Fluegel L."/>
            <person name="Davis C.M."/>
            <person name="Simpson J.R."/>
            <person name="Lauterbach L."/>
            <person name="Steele A.D."/>
            <person name="Gui C."/>
            <person name="Meng S."/>
            <person name="Li G."/>
            <person name="Viehrig K."/>
            <person name="Ye F."/>
            <person name="Su P."/>
            <person name="Kiefer A.F."/>
            <person name="Nichols A."/>
            <person name="Cepeda A.J."/>
            <person name="Yan W."/>
            <person name="Fan B."/>
            <person name="Jiang Y."/>
            <person name="Adhikari A."/>
            <person name="Zheng C.-J."/>
            <person name="Schuster L."/>
            <person name="Cowan T.M."/>
            <person name="Smanski M.J."/>
            <person name="Chevrette M.G."/>
            <person name="De Carvalho L.P.S."/>
            <person name="Shen B."/>
        </authorList>
    </citation>
    <scope>NUCLEOTIDE SEQUENCE [LARGE SCALE GENOMIC DNA]</scope>
    <source>
        <strain evidence="2 3">NPDC000234</strain>
    </source>
</reference>
<feature type="compositionally biased region" description="Pro residues" evidence="1">
    <location>
        <begin position="1"/>
        <end position="10"/>
    </location>
</feature>
<proteinExistence type="predicted"/>
<evidence type="ECO:0000313" key="3">
    <source>
        <dbReference type="Proteomes" id="UP001474181"/>
    </source>
</evidence>
<sequence length="68" mass="7366">MTEPATTPPRPDSRKTTKPAMRAHQARPDDGPGPPSATRTGDRAAPATRRESSLFMRERNGEYTAAST</sequence>
<dbReference type="Proteomes" id="UP001474181">
    <property type="component" value="Unassembled WGS sequence"/>
</dbReference>
<evidence type="ECO:0000313" key="2">
    <source>
        <dbReference type="EMBL" id="MER7184803.1"/>
    </source>
</evidence>